<dbReference type="GO" id="GO:0009253">
    <property type="term" value="P:peptidoglycan catabolic process"/>
    <property type="evidence" value="ECO:0007669"/>
    <property type="project" value="InterPro"/>
</dbReference>
<dbReference type="Pfam" id="PF11741">
    <property type="entry name" value="AMIN"/>
    <property type="match status" value="1"/>
</dbReference>
<evidence type="ECO:0000256" key="1">
    <source>
        <dbReference type="ARBA" id="ARBA00001561"/>
    </source>
</evidence>
<organism evidence="6 7">
    <name type="scientific">Desulfocicer vacuolatum DSM 3385</name>
    <dbReference type="NCBI Taxonomy" id="1121400"/>
    <lineage>
        <taxon>Bacteria</taxon>
        <taxon>Pseudomonadati</taxon>
        <taxon>Thermodesulfobacteriota</taxon>
        <taxon>Desulfobacteria</taxon>
        <taxon>Desulfobacterales</taxon>
        <taxon>Desulfobacteraceae</taxon>
        <taxon>Desulfocicer</taxon>
    </lineage>
</organism>
<keyword evidence="4" id="KW-0732">Signal</keyword>
<feature type="chain" id="PRO_5012506674" description="N-acetylmuramoyl-L-alanine amidase" evidence="4">
    <location>
        <begin position="21"/>
        <end position="553"/>
    </location>
</feature>
<name>A0A1W2D5Q6_9BACT</name>
<dbReference type="STRING" id="1121400.SAMN02746065_11556"/>
<dbReference type="AlphaFoldDB" id="A0A1W2D5Q6"/>
<dbReference type="GO" id="GO:0030288">
    <property type="term" value="C:outer membrane-bounded periplasmic space"/>
    <property type="evidence" value="ECO:0007669"/>
    <property type="project" value="TreeGrafter"/>
</dbReference>
<dbReference type="PANTHER" id="PTHR30404">
    <property type="entry name" value="N-ACETYLMURAMOYL-L-ALANINE AMIDASE"/>
    <property type="match status" value="1"/>
</dbReference>
<dbReference type="Gene3D" id="3.40.630.40">
    <property type="entry name" value="Zn-dependent exopeptidases"/>
    <property type="match status" value="1"/>
</dbReference>
<evidence type="ECO:0000259" key="5">
    <source>
        <dbReference type="SMART" id="SM00646"/>
    </source>
</evidence>
<proteinExistence type="predicted"/>
<keyword evidence="3" id="KW-0378">Hydrolase</keyword>
<sequence length="553" mass="61932">MHIKPAIKSFFLLLFLISTAWCITPAAQLDAATAKAQYLSGNRAVRALEKRPEKQAFRENWMKCIDKFQRIFLTMPNSEWAAAAMYRSGQLFLELHKHSYSTQDKQEAIDLLQRVTRRYPRSAYKKRALALLTSLDLTGKNAGKPDPKVSSSALRGKIPHKKAMKYKTIKQVVQKPTHKPGTNALITGIRHWSNPSYTRVVIDLEQDRKFSHALLEKNTTLNKPQRLFVDIQDSRLARKLPKQTYINDHLLTKIRAAQHDLQSVRVVMDIKSFDNYKIFSLKDPCRVVVDVWAKKEQQVASSTHVLPRKPSNGTTKDSLVHQLALGVKTIVIDPGHGGKDPGAGGYQAGVQEKNVVLSMAKKLAKKMKSRLKCNVIMTRTKDKFLSLEKRTAIANTQNADLFISLHCNAAENKKLAGVETYFLNLATDDEAINVAARENATSKKNISDLQSILNDLMKNAKINESGRLAKHVQKAICTGLSKKYSNIHNLGVKQAPFYVLLGASMPSILVETSFISNKLECKRLLQSSYQNRICDGIIDGVAAYIKETAPGKS</sequence>
<dbReference type="FunFam" id="3.40.630.40:FF:000005">
    <property type="entry name" value="N-acetylmuramoyl-L-alanine amidase (AmiA)"/>
    <property type="match status" value="1"/>
</dbReference>
<dbReference type="Proteomes" id="UP000192418">
    <property type="component" value="Unassembled WGS sequence"/>
</dbReference>
<dbReference type="Pfam" id="PF01520">
    <property type="entry name" value="Amidase_3"/>
    <property type="match status" value="1"/>
</dbReference>
<dbReference type="PANTHER" id="PTHR30404:SF0">
    <property type="entry name" value="N-ACETYLMURAMOYL-L-ALANINE AMIDASE AMIC"/>
    <property type="match status" value="1"/>
</dbReference>
<evidence type="ECO:0000313" key="7">
    <source>
        <dbReference type="Proteomes" id="UP000192418"/>
    </source>
</evidence>
<reference evidence="6 7" key="1">
    <citation type="submission" date="2017-04" db="EMBL/GenBank/DDBJ databases">
        <authorList>
            <person name="Afonso C.L."/>
            <person name="Miller P.J."/>
            <person name="Scott M.A."/>
            <person name="Spackman E."/>
            <person name="Goraichik I."/>
            <person name="Dimitrov K.M."/>
            <person name="Suarez D.L."/>
            <person name="Swayne D.E."/>
        </authorList>
    </citation>
    <scope>NUCLEOTIDE SEQUENCE [LARGE SCALE GENOMIC DNA]</scope>
    <source>
        <strain evidence="6 7">DSM 3385</strain>
    </source>
</reference>
<feature type="domain" description="MurNAc-LAA" evidence="5">
    <location>
        <begin position="391"/>
        <end position="542"/>
    </location>
</feature>
<dbReference type="GO" id="GO:0008745">
    <property type="term" value="F:N-acetylmuramoyl-L-alanine amidase activity"/>
    <property type="evidence" value="ECO:0007669"/>
    <property type="project" value="UniProtKB-EC"/>
</dbReference>
<dbReference type="InterPro" id="IPR002508">
    <property type="entry name" value="MurNAc-LAA_cat"/>
</dbReference>
<evidence type="ECO:0000256" key="4">
    <source>
        <dbReference type="SAM" id="SignalP"/>
    </source>
</evidence>
<dbReference type="EC" id="3.5.1.28" evidence="2"/>
<evidence type="ECO:0000256" key="3">
    <source>
        <dbReference type="ARBA" id="ARBA00022801"/>
    </source>
</evidence>
<evidence type="ECO:0000313" key="6">
    <source>
        <dbReference type="EMBL" id="SMC92378.1"/>
    </source>
</evidence>
<keyword evidence="7" id="KW-1185">Reference proteome</keyword>
<accession>A0A1W2D5Q6</accession>
<dbReference type="Gene3D" id="1.25.40.10">
    <property type="entry name" value="Tetratricopeptide repeat domain"/>
    <property type="match status" value="1"/>
</dbReference>
<dbReference type="SUPFAM" id="SSF53187">
    <property type="entry name" value="Zn-dependent exopeptidases"/>
    <property type="match status" value="1"/>
</dbReference>
<dbReference type="CDD" id="cd02696">
    <property type="entry name" value="MurNAc-LAA"/>
    <property type="match status" value="1"/>
</dbReference>
<dbReference type="Gene3D" id="2.60.40.3500">
    <property type="match status" value="1"/>
</dbReference>
<protein>
    <recommendedName>
        <fullName evidence="2">N-acetylmuramoyl-L-alanine amidase</fullName>
        <ecNumber evidence="2">3.5.1.28</ecNumber>
    </recommendedName>
</protein>
<feature type="signal peptide" evidence="4">
    <location>
        <begin position="1"/>
        <end position="20"/>
    </location>
</feature>
<comment type="catalytic activity">
    <reaction evidence="1">
        <text>Hydrolyzes the link between N-acetylmuramoyl residues and L-amino acid residues in certain cell-wall glycopeptides.</text>
        <dbReference type="EC" id="3.5.1.28"/>
    </reaction>
</comment>
<dbReference type="InterPro" id="IPR011990">
    <property type="entry name" value="TPR-like_helical_dom_sf"/>
</dbReference>
<dbReference type="OrthoDB" id="9806267at2"/>
<dbReference type="EMBL" id="FWXY01000015">
    <property type="protein sequence ID" value="SMC92378.1"/>
    <property type="molecule type" value="Genomic_DNA"/>
</dbReference>
<dbReference type="SMART" id="SM00646">
    <property type="entry name" value="Ami_3"/>
    <property type="match status" value="1"/>
</dbReference>
<evidence type="ECO:0000256" key="2">
    <source>
        <dbReference type="ARBA" id="ARBA00011901"/>
    </source>
</evidence>
<dbReference type="InterPro" id="IPR021731">
    <property type="entry name" value="AMIN_dom"/>
</dbReference>
<dbReference type="InterPro" id="IPR050695">
    <property type="entry name" value="N-acetylmuramoyl_amidase_3"/>
</dbReference>
<gene>
    <name evidence="6" type="ORF">SAMN02746065_11556</name>
</gene>